<evidence type="ECO:0000256" key="1">
    <source>
        <dbReference type="SAM" id="MobiDB-lite"/>
    </source>
</evidence>
<evidence type="ECO:0000313" key="5">
    <source>
        <dbReference type="Proteomes" id="UP001163046"/>
    </source>
</evidence>
<keyword evidence="5" id="KW-1185">Reference proteome</keyword>
<feature type="compositionally biased region" description="Polar residues" evidence="1">
    <location>
        <begin position="315"/>
        <end position="332"/>
    </location>
</feature>
<protein>
    <submittedName>
        <fullName evidence="4">Uncharacterized protein</fullName>
    </submittedName>
</protein>
<evidence type="ECO:0000256" key="3">
    <source>
        <dbReference type="SAM" id="SignalP"/>
    </source>
</evidence>
<evidence type="ECO:0000313" key="4">
    <source>
        <dbReference type="EMBL" id="KAJ7375480.1"/>
    </source>
</evidence>
<proteinExistence type="predicted"/>
<keyword evidence="2" id="KW-1133">Transmembrane helix</keyword>
<evidence type="ECO:0000256" key="2">
    <source>
        <dbReference type="SAM" id="Phobius"/>
    </source>
</evidence>
<comment type="caution">
    <text evidence="4">The sequence shown here is derived from an EMBL/GenBank/DDBJ whole genome shotgun (WGS) entry which is preliminary data.</text>
</comment>
<dbReference type="EMBL" id="MU826826">
    <property type="protein sequence ID" value="KAJ7375480.1"/>
    <property type="molecule type" value="Genomic_DNA"/>
</dbReference>
<keyword evidence="3" id="KW-0732">Signal</keyword>
<sequence length="349" mass="38864">MKQFILAYFVCIVASVAAAPTSVGPSRKAGNTIPTQWMIVATVVVVVLLIVALIFSLAVLFVWFRRRKTRRNGERSRTAEEASQYNYIFDDFKDNPSLPRAETTPSEVTGVQGNKRPPALPPRVIYQSLEPSTIEPVSHEERNIGMPPCPQYQSIDPSTRDHAGHERRNNEMPPHPQYQSIDPSTIEPAGHEGRNNGIPPRPQYQSIDPSTIEPACHEGRNNGIPPGPQYQSIDPSTREHAGHEERNREMYEELDFGTLNDGQEYENPNESKVDPEYFIIEPRYDTDLSNGNSTSNIYDNPGEAGEYLEPLNDTDLPNGNVASTVAGNSENSTIDPEYIELISDTNVSS</sequence>
<feature type="compositionally biased region" description="Basic and acidic residues" evidence="1">
    <location>
        <begin position="236"/>
        <end position="245"/>
    </location>
</feature>
<feature type="transmembrane region" description="Helical" evidence="2">
    <location>
        <begin position="37"/>
        <end position="64"/>
    </location>
</feature>
<feature type="region of interest" description="Disordered" evidence="1">
    <location>
        <begin position="136"/>
        <end position="245"/>
    </location>
</feature>
<feature type="chain" id="PRO_5040869930" evidence="3">
    <location>
        <begin position="19"/>
        <end position="349"/>
    </location>
</feature>
<dbReference type="Proteomes" id="UP001163046">
    <property type="component" value="Unassembled WGS sequence"/>
</dbReference>
<name>A0A9X0CTX5_9CNID</name>
<gene>
    <name evidence="4" type="ORF">OS493_002254</name>
</gene>
<reference evidence="4" key="1">
    <citation type="submission" date="2023-01" db="EMBL/GenBank/DDBJ databases">
        <title>Genome assembly of the deep-sea coral Lophelia pertusa.</title>
        <authorList>
            <person name="Herrera S."/>
            <person name="Cordes E."/>
        </authorList>
    </citation>
    <scope>NUCLEOTIDE SEQUENCE</scope>
    <source>
        <strain evidence="4">USNM1676648</strain>
        <tissue evidence="4">Polyp</tissue>
    </source>
</reference>
<keyword evidence="2" id="KW-0472">Membrane</keyword>
<feature type="region of interest" description="Disordered" evidence="1">
    <location>
        <begin position="96"/>
        <end position="122"/>
    </location>
</feature>
<feature type="region of interest" description="Disordered" evidence="1">
    <location>
        <begin position="312"/>
        <end position="332"/>
    </location>
</feature>
<feature type="compositionally biased region" description="Basic and acidic residues" evidence="1">
    <location>
        <begin position="158"/>
        <end position="170"/>
    </location>
</feature>
<feature type="signal peptide" evidence="3">
    <location>
        <begin position="1"/>
        <end position="18"/>
    </location>
</feature>
<accession>A0A9X0CTX5</accession>
<organism evidence="4 5">
    <name type="scientific">Desmophyllum pertusum</name>
    <dbReference type="NCBI Taxonomy" id="174260"/>
    <lineage>
        <taxon>Eukaryota</taxon>
        <taxon>Metazoa</taxon>
        <taxon>Cnidaria</taxon>
        <taxon>Anthozoa</taxon>
        <taxon>Hexacorallia</taxon>
        <taxon>Scleractinia</taxon>
        <taxon>Caryophylliina</taxon>
        <taxon>Caryophylliidae</taxon>
        <taxon>Desmophyllum</taxon>
    </lineage>
</organism>
<feature type="compositionally biased region" description="Polar residues" evidence="1">
    <location>
        <begin position="103"/>
        <end position="112"/>
    </location>
</feature>
<keyword evidence="2" id="KW-0812">Transmembrane</keyword>
<dbReference type="AlphaFoldDB" id="A0A9X0CTX5"/>